<dbReference type="Proteomes" id="UP000000925">
    <property type="component" value="Chromosome"/>
</dbReference>
<feature type="repeat" description="ANK" evidence="3">
    <location>
        <begin position="811"/>
        <end position="843"/>
    </location>
</feature>
<dbReference type="RefSeq" id="WP_013042923.1">
    <property type="nucleotide sequence ID" value="NC_014008.1"/>
</dbReference>
<dbReference type="PROSITE" id="PS50297">
    <property type="entry name" value="ANK_REP_REGION"/>
    <property type="match status" value="1"/>
</dbReference>
<dbReference type="SUPFAM" id="SSF48403">
    <property type="entry name" value="Ankyrin repeat"/>
    <property type="match status" value="1"/>
</dbReference>
<evidence type="ECO:0000256" key="4">
    <source>
        <dbReference type="SAM" id="Coils"/>
    </source>
</evidence>
<organism evidence="5 6">
    <name type="scientific">Coraliomargarita akajimensis (strain DSM 45221 / IAM 15411 / JCM 23193 / KCTC 12865 / 04OKA010-24)</name>
    <dbReference type="NCBI Taxonomy" id="583355"/>
    <lineage>
        <taxon>Bacteria</taxon>
        <taxon>Pseudomonadati</taxon>
        <taxon>Verrucomicrobiota</taxon>
        <taxon>Opitutia</taxon>
        <taxon>Puniceicoccales</taxon>
        <taxon>Coraliomargaritaceae</taxon>
        <taxon>Coraliomargarita</taxon>
    </lineage>
</organism>
<keyword evidence="6" id="KW-1185">Reference proteome</keyword>
<feature type="coiled-coil region" evidence="4">
    <location>
        <begin position="718"/>
        <end position="749"/>
    </location>
</feature>
<keyword evidence="4" id="KW-0175">Coiled coil</keyword>
<dbReference type="Gene3D" id="1.25.40.20">
    <property type="entry name" value="Ankyrin repeat-containing domain"/>
    <property type="match status" value="1"/>
</dbReference>
<dbReference type="InterPro" id="IPR002110">
    <property type="entry name" value="Ankyrin_rpt"/>
</dbReference>
<evidence type="ECO:0000256" key="1">
    <source>
        <dbReference type="ARBA" id="ARBA00022737"/>
    </source>
</evidence>
<dbReference type="STRING" id="583355.Caka_1181"/>
<evidence type="ECO:0000256" key="3">
    <source>
        <dbReference type="PROSITE-ProRule" id="PRU00023"/>
    </source>
</evidence>
<dbReference type="Pfam" id="PF12796">
    <property type="entry name" value="Ank_2"/>
    <property type="match status" value="1"/>
</dbReference>
<dbReference type="OrthoDB" id="9772065at2"/>
<sequence>MQSENHKTSVYRLPSIGKIWHTIIVKGGLIQLNQTLASGTDVISPKRAKEICDALNDYASEQSIPHRTRCLDFLEEITRGIPSGDRLQLLLMEAVEMMTQHHKGLCLSIPVESATDSMQTRYVLTTAPIVYSILVFLHMGLRHIYGTEGSWLSRQPIELLGCFCSGLQTGQKTPISRDCFRNEAQDLLGDSPNFTDLESRWVDRTALSRWYQGEVSPSLDKLLSFYAKVQEPGKLDPVTKKNFEAKTVSQCYANFLDQLLTATHAAIPRKLHAKFWYTIAPMLARYDEINPPANPQDSEEDNLSDEDHSRTLLNLIGPRMARISRLCHAGANKEQPEDADELDQAAVAYGQYFSPNRSSGIIAHGLGLLLDATNLSESNTLENIVQLHDVKARFSEEYPDISTTQAGVLDCVKARIVLLNNKQPAKNRIHEAAKLYVTSFEAARNRAGYFTKSLITESLGCLCWLWRRDQVSYKHQINRMFNWWDLMALGNEFDHEILDRRIELAASKFESNLSSGIIDLISTEIPELKRTYIRRGNHTFSTMEEAEAKSGKQIRTNRLKDFLDHQSNSARDNSPLMEALAEAKGFIQSDDTQNSSLYLTKAEQLIRRGADLNVSNSTNDTAITYAFSCCQYDLVLQMLRRDKDPVTNETLTIGTKTYAENALSYAICKGQLEILKELASYGPKGIRHPLNFDSPLPNEVTPLGLAVEIAANSRMTAHELAERILSTMNEELNSQNQKLMHEIVVHAKELHPPSNEDAMNCLKFIIQQVDDVDRLVQQNTTALLLTAQHGLNDAALQLLKANANVNHSNELNVTPLYYALRDNNVELARMLLDWGAQTTVRVPNPAQGSAQTLIPINQLPMSPEMRAMIPFR</sequence>
<proteinExistence type="predicted"/>
<dbReference type="PANTHER" id="PTHR24198:SF165">
    <property type="entry name" value="ANKYRIN REPEAT-CONTAINING PROTEIN-RELATED"/>
    <property type="match status" value="1"/>
</dbReference>
<evidence type="ECO:0000313" key="6">
    <source>
        <dbReference type="Proteomes" id="UP000000925"/>
    </source>
</evidence>
<dbReference type="eggNOG" id="COG0666">
    <property type="taxonomic scope" value="Bacteria"/>
</dbReference>
<protein>
    <submittedName>
        <fullName evidence="5">Ankyrin</fullName>
    </submittedName>
</protein>
<reference evidence="5 6" key="1">
    <citation type="journal article" date="2010" name="Stand. Genomic Sci.">
        <title>Complete genome sequence of Coraliomargarita akajimensis type strain (04OKA010-24).</title>
        <authorList>
            <person name="Mavromatis K."/>
            <person name="Abt B."/>
            <person name="Brambilla E."/>
            <person name="Lapidus A."/>
            <person name="Copeland A."/>
            <person name="Deshpande S."/>
            <person name="Nolan M."/>
            <person name="Lucas S."/>
            <person name="Tice H."/>
            <person name="Cheng J.F."/>
            <person name="Han C."/>
            <person name="Detter J.C."/>
            <person name="Woyke T."/>
            <person name="Goodwin L."/>
            <person name="Pitluck S."/>
            <person name="Held B."/>
            <person name="Brettin T."/>
            <person name="Tapia R."/>
            <person name="Ivanova N."/>
            <person name="Mikhailova N."/>
            <person name="Pati A."/>
            <person name="Liolios K."/>
            <person name="Chen A."/>
            <person name="Palaniappan K."/>
            <person name="Land M."/>
            <person name="Hauser L."/>
            <person name="Chang Y.J."/>
            <person name="Jeffries C.D."/>
            <person name="Rohde M."/>
            <person name="Goker M."/>
            <person name="Bristow J."/>
            <person name="Eisen J.A."/>
            <person name="Markowitz V."/>
            <person name="Hugenholtz P."/>
            <person name="Klenk H.P."/>
            <person name="Kyrpides N.C."/>
        </authorList>
    </citation>
    <scope>NUCLEOTIDE SEQUENCE [LARGE SCALE GENOMIC DNA]</scope>
    <source>
        <strain evidence="6">DSM 45221 / IAM 15411 / JCM 23193 / KCTC 12865</strain>
    </source>
</reference>
<dbReference type="PANTHER" id="PTHR24198">
    <property type="entry name" value="ANKYRIN REPEAT AND PROTEIN KINASE DOMAIN-CONTAINING PROTEIN"/>
    <property type="match status" value="1"/>
</dbReference>
<evidence type="ECO:0000313" key="5">
    <source>
        <dbReference type="EMBL" id="ADE54201.1"/>
    </source>
</evidence>
<dbReference type="HOGENOM" id="CLU_329209_0_0_0"/>
<keyword evidence="1" id="KW-0677">Repeat</keyword>
<dbReference type="KEGG" id="caa:Caka_1181"/>
<dbReference type="PROSITE" id="PS50088">
    <property type="entry name" value="ANK_REPEAT"/>
    <property type="match status" value="1"/>
</dbReference>
<dbReference type="AlphaFoldDB" id="D5EID5"/>
<gene>
    <name evidence="5" type="ordered locus">Caka_1181</name>
</gene>
<evidence type="ECO:0000256" key="2">
    <source>
        <dbReference type="ARBA" id="ARBA00023043"/>
    </source>
</evidence>
<dbReference type="InterPro" id="IPR036770">
    <property type="entry name" value="Ankyrin_rpt-contain_sf"/>
</dbReference>
<name>D5EID5_CORAD</name>
<dbReference type="SMART" id="SM00248">
    <property type="entry name" value="ANK"/>
    <property type="match status" value="5"/>
</dbReference>
<accession>D5EID5</accession>
<dbReference type="EMBL" id="CP001998">
    <property type="protein sequence ID" value="ADE54201.1"/>
    <property type="molecule type" value="Genomic_DNA"/>
</dbReference>
<keyword evidence="2 3" id="KW-0040">ANK repeat</keyword>